<evidence type="ECO:0000313" key="3">
    <source>
        <dbReference type="Proteomes" id="UP001501337"/>
    </source>
</evidence>
<proteinExistence type="predicted"/>
<gene>
    <name evidence="2" type="primary">pabB</name>
    <name evidence="2" type="ORF">GCM10022278_22550</name>
</gene>
<keyword evidence="3" id="KW-1185">Reference proteome</keyword>
<dbReference type="InterPro" id="IPR015890">
    <property type="entry name" value="Chorismate_C"/>
</dbReference>
<feature type="domain" description="Chorismate-utilising enzyme C-terminal" evidence="1">
    <location>
        <begin position="175"/>
        <end position="430"/>
    </location>
</feature>
<dbReference type="PANTHER" id="PTHR11236">
    <property type="entry name" value="AMINOBENZOATE/ANTHRANILATE SYNTHASE"/>
    <property type="match status" value="1"/>
</dbReference>
<reference evidence="3" key="1">
    <citation type="journal article" date="2019" name="Int. J. Syst. Evol. Microbiol.">
        <title>The Global Catalogue of Microorganisms (GCM) 10K type strain sequencing project: providing services to taxonomists for standard genome sequencing and annotation.</title>
        <authorList>
            <consortium name="The Broad Institute Genomics Platform"/>
            <consortium name="The Broad Institute Genome Sequencing Center for Infectious Disease"/>
            <person name="Wu L."/>
            <person name="Ma J."/>
        </authorList>
    </citation>
    <scope>NUCLEOTIDE SEQUENCE [LARGE SCALE GENOMIC DNA]</scope>
    <source>
        <strain evidence="3">JCM 17555</strain>
    </source>
</reference>
<dbReference type="SUPFAM" id="SSF56322">
    <property type="entry name" value="ADC synthase"/>
    <property type="match status" value="1"/>
</dbReference>
<dbReference type="Pfam" id="PF00425">
    <property type="entry name" value="Chorismate_bind"/>
    <property type="match status" value="1"/>
</dbReference>
<dbReference type="NCBIfam" id="TIGR00553">
    <property type="entry name" value="pabB"/>
    <property type="match status" value="1"/>
</dbReference>
<dbReference type="InterPro" id="IPR005802">
    <property type="entry name" value="ADC_synth_comp_1"/>
</dbReference>
<name>A0ABP7PFF1_9GAMM</name>
<dbReference type="EMBL" id="BAABBO010000010">
    <property type="protein sequence ID" value="GAA3964285.1"/>
    <property type="molecule type" value="Genomic_DNA"/>
</dbReference>
<protein>
    <submittedName>
        <fullName evidence="2">Aminodeoxychorismate synthase component 1</fullName>
    </submittedName>
</protein>
<comment type="caution">
    <text evidence="2">The sequence shown here is derived from an EMBL/GenBank/DDBJ whole genome shotgun (WGS) entry which is preliminary data.</text>
</comment>
<dbReference type="Gene3D" id="3.60.120.10">
    <property type="entry name" value="Anthranilate synthase"/>
    <property type="match status" value="1"/>
</dbReference>
<accession>A0ABP7PFF1</accession>
<dbReference type="PANTHER" id="PTHR11236:SF50">
    <property type="entry name" value="AMINODEOXYCHORISMATE SYNTHASE COMPONENT 1"/>
    <property type="match status" value="1"/>
</dbReference>
<evidence type="ECO:0000259" key="1">
    <source>
        <dbReference type="Pfam" id="PF00425"/>
    </source>
</evidence>
<dbReference type="InterPro" id="IPR019999">
    <property type="entry name" value="Anth_synth_I-like"/>
</dbReference>
<sequence length="441" mass="49155">MQIITLDYTEDMLDRLRQGCEQASGFIWLDSASPWTGAADHPNELLLFNPDWQFKDDAVLPALLKRCDAWLEVKQQLYTAALKKHLPALRFHGGLAGALPYPALDRLKASPCAAAVGDYRNFVEIQHDTRRIFAVVVDQASHDLIERIAGNDLALDPRAPFSLTSEWQWTWGAGDYKTAFDRVQSYLAAGDCYQVNLTQQCRASFTGHPFEAYRVIREKARAPFSAYVRLGSDHDSDALLCFSPERFLRIEQGKMLTSPIKGTRARLADEALDRQQRESLADSEKDRAENLMIVDLLRNDLSRFAKKGSVSVPELFALHSFSNVHHLISHVTADIDPDFHPLEALFGCFPGGSITGAPKQRAREIIDELEAVPRDYYCGTIFSYSRSGLLDSNIAIRSVHCADNSASISGGGGITTGSICESEYDESVDKIRHLMEGLSRL</sequence>
<organism evidence="2 3">
    <name type="scientific">Allohahella marinimesophila</name>
    <dbReference type="NCBI Taxonomy" id="1054972"/>
    <lineage>
        <taxon>Bacteria</taxon>
        <taxon>Pseudomonadati</taxon>
        <taxon>Pseudomonadota</taxon>
        <taxon>Gammaproteobacteria</taxon>
        <taxon>Oceanospirillales</taxon>
        <taxon>Hahellaceae</taxon>
        <taxon>Allohahella</taxon>
    </lineage>
</organism>
<evidence type="ECO:0000313" key="2">
    <source>
        <dbReference type="EMBL" id="GAA3964285.1"/>
    </source>
</evidence>
<dbReference type="Proteomes" id="UP001501337">
    <property type="component" value="Unassembled WGS sequence"/>
</dbReference>
<dbReference type="PRINTS" id="PR00095">
    <property type="entry name" value="ANTSNTHASEI"/>
</dbReference>
<dbReference type="RefSeq" id="WP_344806375.1">
    <property type="nucleotide sequence ID" value="NZ_BAABBO010000010.1"/>
</dbReference>
<dbReference type="InterPro" id="IPR005801">
    <property type="entry name" value="ADC_synthase"/>
</dbReference>